<keyword evidence="1" id="KW-1133">Transmembrane helix</keyword>
<feature type="chain" id="PRO_5030861657" evidence="2">
    <location>
        <begin position="18"/>
        <end position="213"/>
    </location>
</feature>
<evidence type="ECO:0000256" key="1">
    <source>
        <dbReference type="SAM" id="Phobius"/>
    </source>
</evidence>
<protein>
    <submittedName>
        <fullName evidence="3">Uncharacterized protein</fullName>
    </submittedName>
</protein>
<proteinExistence type="predicted"/>
<organism evidence="3">
    <name type="scientific">Aureoumbra lagunensis</name>
    <dbReference type="NCBI Taxonomy" id="44058"/>
    <lineage>
        <taxon>Eukaryota</taxon>
        <taxon>Sar</taxon>
        <taxon>Stramenopiles</taxon>
        <taxon>Ochrophyta</taxon>
        <taxon>Pelagophyceae</taxon>
        <taxon>Pelagomonadales</taxon>
        <taxon>Aureoumbra</taxon>
    </lineage>
</organism>
<evidence type="ECO:0000313" key="3">
    <source>
        <dbReference type="EMBL" id="CAE0363642.1"/>
    </source>
</evidence>
<dbReference type="AlphaFoldDB" id="A0A7S3JUX6"/>
<accession>A0A7S3JUX6</accession>
<reference evidence="3" key="1">
    <citation type="submission" date="2021-01" db="EMBL/GenBank/DDBJ databases">
        <authorList>
            <person name="Corre E."/>
            <person name="Pelletier E."/>
            <person name="Niang G."/>
            <person name="Scheremetjew M."/>
            <person name="Finn R."/>
            <person name="Kale V."/>
            <person name="Holt S."/>
            <person name="Cochrane G."/>
            <person name="Meng A."/>
            <person name="Brown T."/>
            <person name="Cohen L."/>
        </authorList>
    </citation>
    <scope>NUCLEOTIDE SEQUENCE</scope>
    <source>
        <strain evidence="3">CCMP1510</strain>
    </source>
</reference>
<keyword evidence="2" id="KW-0732">Signal</keyword>
<keyword evidence="1" id="KW-0812">Transmembrane</keyword>
<name>A0A7S3JUX6_9STRA</name>
<feature type="signal peptide" evidence="2">
    <location>
        <begin position="1"/>
        <end position="17"/>
    </location>
</feature>
<gene>
    <name evidence="3" type="ORF">ALAG00032_LOCUS4383</name>
</gene>
<sequence>MNKVIVCFFAIESSILALQVGLGTVRRRSVLLKVDSSSVHWMSQGDRVRVIEPVLNSDGINLLGEEGIVISAWEKCEEDPHCCCAELAEEATAVTVRLDNVTNGQLFYFAEDELQRIPSRKIGTLTMDSTIAIAVAPGIANAIVDNSDELRLLPSSSGPLQDDVLYAYALVLPLISYKISATARGQRLLPMLDLSIAIAVIAAVVYCTFLRRS</sequence>
<evidence type="ECO:0000256" key="2">
    <source>
        <dbReference type="SAM" id="SignalP"/>
    </source>
</evidence>
<keyword evidence="1" id="KW-0472">Membrane</keyword>
<feature type="transmembrane region" description="Helical" evidence="1">
    <location>
        <begin position="188"/>
        <end position="209"/>
    </location>
</feature>
<dbReference type="EMBL" id="HBIJ01006249">
    <property type="protein sequence ID" value="CAE0363642.1"/>
    <property type="molecule type" value="Transcribed_RNA"/>
</dbReference>